<dbReference type="EMBL" id="JACHJT010000001">
    <property type="protein sequence ID" value="MBB4931677.1"/>
    <property type="molecule type" value="Genomic_DNA"/>
</dbReference>
<dbReference type="InterPro" id="IPR036390">
    <property type="entry name" value="WH_DNA-bd_sf"/>
</dbReference>
<keyword evidence="2" id="KW-1185">Reference proteome</keyword>
<reference evidence="1 2" key="1">
    <citation type="submission" date="2020-08" db="EMBL/GenBank/DDBJ databases">
        <title>Sequencing the genomes of 1000 actinobacteria strains.</title>
        <authorList>
            <person name="Klenk H.-P."/>
        </authorList>
    </citation>
    <scope>NUCLEOTIDE SEQUENCE [LARGE SCALE GENOMIC DNA]</scope>
    <source>
        <strain evidence="1 2">DSM 102030</strain>
    </source>
</reference>
<protein>
    <submittedName>
        <fullName evidence="1">DNA-binding PadR family transcriptional regulator</fullName>
    </submittedName>
</protein>
<dbReference type="RefSeq" id="WP_184578217.1">
    <property type="nucleotide sequence ID" value="NZ_JACHJT010000001.1"/>
</dbReference>
<dbReference type="InterPro" id="IPR052509">
    <property type="entry name" value="Metal_resp_DNA-bind_regulator"/>
</dbReference>
<evidence type="ECO:0000313" key="1">
    <source>
        <dbReference type="EMBL" id="MBB4931677.1"/>
    </source>
</evidence>
<dbReference type="PANTHER" id="PTHR33169">
    <property type="entry name" value="PADR-FAMILY TRANSCRIPTIONAL REGULATOR"/>
    <property type="match status" value="1"/>
</dbReference>
<evidence type="ECO:0000313" key="2">
    <source>
        <dbReference type="Proteomes" id="UP000523007"/>
    </source>
</evidence>
<dbReference type="AlphaFoldDB" id="A0A7W7W259"/>
<dbReference type="InterPro" id="IPR036388">
    <property type="entry name" value="WH-like_DNA-bd_sf"/>
</dbReference>
<dbReference type="Proteomes" id="UP000523007">
    <property type="component" value="Unassembled WGS sequence"/>
</dbReference>
<gene>
    <name evidence="1" type="ORF">F4561_002497</name>
</gene>
<comment type="caution">
    <text evidence="1">The sequence shown here is derived from an EMBL/GenBank/DDBJ whole genome shotgun (WGS) entry which is preliminary data.</text>
</comment>
<proteinExistence type="predicted"/>
<sequence>MDESLSATPLRSPLALVVLALLYEAPTHPYRMHQMIKERGKDKVVNVAQRSSVQQVVHRLARDGLVEELTPEDPGGTAGSYPARVAYRITESGTRTLFGWLHDTLAHPVQEFPRFTAALAFLSLTSPATAADLLQARRATLVPTIEARAADLAASPLPRVLLIEESYTVAMARAELAWIDATIEQLRDGTLTWDTQHLIATADHLRDLALGNDPDQ</sequence>
<name>A0A7W7W259_9ACTN</name>
<accession>A0A7W7W259</accession>
<organism evidence="1 2">
    <name type="scientific">Lipingzhangella halophila</name>
    <dbReference type="NCBI Taxonomy" id="1783352"/>
    <lineage>
        <taxon>Bacteria</taxon>
        <taxon>Bacillati</taxon>
        <taxon>Actinomycetota</taxon>
        <taxon>Actinomycetes</taxon>
        <taxon>Streptosporangiales</taxon>
        <taxon>Nocardiopsidaceae</taxon>
        <taxon>Lipingzhangella</taxon>
    </lineage>
</organism>
<dbReference type="SUPFAM" id="SSF46785">
    <property type="entry name" value="Winged helix' DNA-binding domain"/>
    <property type="match status" value="1"/>
</dbReference>
<dbReference type="GO" id="GO:0003677">
    <property type="term" value="F:DNA binding"/>
    <property type="evidence" value="ECO:0007669"/>
    <property type="project" value="UniProtKB-KW"/>
</dbReference>
<keyword evidence="1" id="KW-0238">DNA-binding</keyword>
<dbReference type="PANTHER" id="PTHR33169:SF27">
    <property type="entry name" value="TRANSCRIPTIONAL REGULATOR PADR FAMILY PROTEIN"/>
    <property type="match status" value="1"/>
</dbReference>
<dbReference type="Gene3D" id="1.10.10.10">
    <property type="entry name" value="Winged helix-like DNA-binding domain superfamily/Winged helix DNA-binding domain"/>
    <property type="match status" value="1"/>
</dbReference>